<gene>
    <name evidence="1" type="ORF">Micbo1qcDRAFT_184906</name>
</gene>
<protein>
    <recommendedName>
        <fullName evidence="3">DUF676 domain-containing protein</fullName>
    </recommendedName>
</protein>
<keyword evidence="2" id="KW-1185">Reference proteome</keyword>
<sequence>MYIKFIASIGVYLAVFVFSVSGNSTITRSILILAQRIFTALVQSLSGVVLIVKSIFTNETSPGLIRYMVDHLYEIITFVFDLIRPSGVITTGEPDEAPINDYWELDLKLKANRQAIGAQVQRVLLTVRNIIAIGTERNLPTSLDQLPMNIELPSDRDAQGNPPSPTYIATPQGGAASAAWDEKWIYINGIGNERVWFERACHKISEAFQRQVTGVYNRSDGILWDMIQCFGEHSAVSEADNSLIQRTASSIAAEQRLEDEIRGALWPTSPGVPPPKKLVLICHSQGCLLTRLALQALVVENPEGSQRRNDMREKLRVFPFANPSMDWRVKDNDKTTQFLGNYAHTTEHYAHEVDFVAMLGVISHMKSARGPKAGFMQGGSSVFTSIKGPVNPAVGHLFGAHYALDPEWYKNADDNGEPSRLFEALGGVPIA</sequence>
<accession>A0A136IUT8</accession>
<dbReference type="Proteomes" id="UP000070501">
    <property type="component" value="Unassembled WGS sequence"/>
</dbReference>
<dbReference type="SUPFAM" id="SSF53474">
    <property type="entry name" value="alpha/beta-Hydrolases"/>
    <property type="match status" value="1"/>
</dbReference>
<dbReference type="OrthoDB" id="202545at2759"/>
<evidence type="ECO:0008006" key="3">
    <source>
        <dbReference type="Google" id="ProtNLM"/>
    </source>
</evidence>
<dbReference type="PANTHER" id="PTHR42044:SF2">
    <property type="entry name" value="DUF676 DOMAIN-CONTAINING PROTEIN"/>
    <property type="match status" value="1"/>
</dbReference>
<dbReference type="InParanoid" id="A0A136IUT8"/>
<organism evidence="1 2">
    <name type="scientific">Microdochium bolleyi</name>
    <dbReference type="NCBI Taxonomy" id="196109"/>
    <lineage>
        <taxon>Eukaryota</taxon>
        <taxon>Fungi</taxon>
        <taxon>Dikarya</taxon>
        <taxon>Ascomycota</taxon>
        <taxon>Pezizomycotina</taxon>
        <taxon>Sordariomycetes</taxon>
        <taxon>Xylariomycetidae</taxon>
        <taxon>Xylariales</taxon>
        <taxon>Microdochiaceae</taxon>
        <taxon>Microdochium</taxon>
    </lineage>
</organism>
<reference evidence="2" key="1">
    <citation type="submission" date="2016-02" db="EMBL/GenBank/DDBJ databases">
        <title>Draft genome sequence of Microdochium bolleyi, a fungal endophyte of beachgrass.</title>
        <authorList>
            <consortium name="DOE Joint Genome Institute"/>
            <person name="David A.S."/>
            <person name="May G."/>
            <person name="Haridas S."/>
            <person name="Lim J."/>
            <person name="Wang M."/>
            <person name="Labutti K."/>
            <person name="Lipzen A."/>
            <person name="Barry K."/>
            <person name="Grigoriev I.V."/>
        </authorList>
    </citation>
    <scope>NUCLEOTIDE SEQUENCE [LARGE SCALE GENOMIC DNA]</scope>
    <source>
        <strain evidence="2">J235TASD1</strain>
    </source>
</reference>
<dbReference type="STRING" id="196109.A0A136IUT8"/>
<dbReference type="InterPro" id="IPR029058">
    <property type="entry name" value="AB_hydrolase_fold"/>
</dbReference>
<dbReference type="EMBL" id="KQ964257">
    <property type="protein sequence ID" value="KXJ88750.1"/>
    <property type="molecule type" value="Genomic_DNA"/>
</dbReference>
<evidence type="ECO:0000313" key="2">
    <source>
        <dbReference type="Proteomes" id="UP000070501"/>
    </source>
</evidence>
<dbReference type="PANTHER" id="PTHR42044">
    <property type="entry name" value="DUF676 DOMAIN-CONTAINING PROTEIN-RELATED"/>
    <property type="match status" value="1"/>
</dbReference>
<proteinExistence type="predicted"/>
<dbReference type="AlphaFoldDB" id="A0A136IUT8"/>
<name>A0A136IUT8_9PEZI</name>
<evidence type="ECO:0000313" key="1">
    <source>
        <dbReference type="EMBL" id="KXJ88750.1"/>
    </source>
</evidence>